<dbReference type="InterPro" id="IPR038396">
    <property type="entry name" value="SpoIIAA-like_sf"/>
</dbReference>
<sequence length="123" mass="13829">MFRILPESRGNVLGVEAMGELTHEDYANVLLPKLAELFEAEGKVNLLCHLGPEFTGWDLQAAWDDTLIGIEHRGDFERLAVVGGPNWIRALFRFSAVLMTGEVRVFDEGELDQAWDWVKGGWA</sequence>
<protein>
    <recommendedName>
        <fullName evidence="3">Universal stress protein UspA</fullName>
    </recommendedName>
</protein>
<dbReference type="EMBL" id="AQQZ01000002">
    <property type="protein sequence ID" value="KNG94591.1"/>
    <property type="molecule type" value="Genomic_DNA"/>
</dbReference>
<dbReference type="Proteomes" id="UP000036938">
    <property type="component" value="Unassembled WGS sequence"/>
</dbReference>
<reference evidence="1 2" key="1">
    <citation type="journal article" date="2015" name="Int. J. Syst. Evol. Microbiol.">
        <title>Aestuariivita atlantica sp. nov., isolated from deep sea sediment of the Atlantic Ocean.</title>
        <authorList>
            <person name="Li G."/>
            <person name="Lai Q."/>
            <person name="Du Y."/>
            <person name="Liu X."/>
            <person name="Sun F."/>
            <person name="Shao Z."/>
        </authorList>
    </citation>
    <scope>NUCLEOTIDE SEQUENCE [LARGE SCALE GENOMIC DNA]</scope>
    <source>
        <strain evidence="1 2">22II-S11-z3</strain>
    </source>
</reference>
<proteinExistence type="predicted"/>
<evidence type="ECO:0000313" key="1">
    <source>
        <dbReference type="EMBL" id="KNG94591.1"/>
    </source>
</evidence>
<gene>
    <name evidence="1" type="ORF">ATO11_04080</name>
</gene>
<name>A0A0L1JS78_9RHOB</name>
<dbReference type="AlphaFoldDB" id="A0A0L1JS78"/>
<organism evidence="1 2">
    <name type="scientific">Pseudaestuariivita atlantica</name>
    <dbReference type="NCBI Taxonomy" id="1317121"/>
    <lineage>
        <taxon>Bacteria</taxon>
        <taxon>Pseudomonadati</taxon>
        <taxon>Pseudomonadota</taxon>
        <taxon>Alphaproteobacteria</taxon>
        <taxon>Rhodobacterales</taxon>
        <taxon>Paracoccaceae</taxon>
        <taxon>Pseudaestuariivita</taxon>
    </lineage>
</organism>
<dbReference type="InterPro" id="IPR021866">
    <property type="entry name" value="SpoIIAA-like"/>
</dbReference>
<evidence type="ECO:0000313" key="2">
    <source>
        <dbReference type="Proteomes" id="UP000036938"/>
    </source>
</evidence>
<dbReference type="OrthoDB" id="555504at2"/>
<dbReference type="Gene3D" id="3.40.50.10600">
    <property type="entry name" value="SpoIIaa-like domains"/>
    <property type="match status" value="1"/>
</dbReference>
<dbReference type="Pfam" id="PF11964">
    <property type="entry name" value="SpoIIAA-like"/>
    <property type="match status" value="1"/>
</dbReference>
<dbReference type="STRING" id="1317121.ATO11_04080"/>
<comment type="caution">
    <text evidence="1">The sequence shown here is derived from an EMBL/GenBank/DDBJ whole genome shotgun (WGS) entry which is preliminary data.</text>
</comment>
<evidence type="ECO:0008006" key="3">
    <source>
        <dbReference type="Google" id="ProtNLM"/>
    </source>
</evidence>
<dbReference type="InterPro" id="IPR036513">
    <property type="entry name" value="STAS_dom_sf"/>
</dbReference>
<dbReference type="SUPFAM" id="SSF52091">
    <property type="entry name" value="SpoIIaa-like"/>
    <property type="match status" value="1"/>
</dbReference>
<accession>A0A0L1JS78</accession>
<dbReference type="RefSeq" id="WP_082176142.1">
    <property type="nucleotide sequence ID" value="NZ_AQQZ01000002.1"/>
</dbReference>
<keyword evidence="2" id="KW-1185">Reference proteome</keyword>